<evidence type="ECO:0000313" key="3">
    <source>
        <dbReference type="EMBL" id="KAG2485972.1"/>
    </source>
</evidence>
<name>A0A835XJM7_9CHLO</name>
<dbReference type="Proteomes" id="UP000612055">
    <property type="component" value="Unassembled WGS sequence"/>
</dbReference>
<evidence type="ECO:0000256" key="1">
    <source>
        <dbReference type="SAM" id="MobiDB-lite"/>
    </source>
</evidence>
<gene>
    <name evidence="3" type="ORF">HYH03_015295</name>
</gene>
<sequence>MPCPSGLHFNAALQVCDWPSSAGCTVDAAACSDDAPPPPPSSPEPPSPEPPSPQPPSPKGHGPIECDEERPGNGYGRKQNPGGQRKGCGKDKGA</sequence>
<protein>
    <recommendedName>
        <fullName evidence="2">Chitin-binding type-2 domain-containing protein</fullName>
    </recommendedName>
</protein>
<dbReference type="AlphaFoldDB" id="A0A835XJM7"/>
<dbReference type="SUPFAM" id="SSF57625">
    <property type="entry name" value="Invertebrate chitin-binding proteins"/>
    <property type="match status" value="1"/>
</dbReference>
<dbReference type="OrthoDB" id="6160907at2759"/>
<evidence type="ECO:0000259" key="2">
    <source>
        <dbReference type="PROSITE" id="PS50940"/>
    </source>
</evidence>
<dbReference type="GO" id="GO:0005576">
    <property type="term" value="C:extracellular region"/>
    <property type="evidence" value="ECO:0007669"/>
    <property type="project" value="InterPro"/>
</dbReference>
<accession>A0A835XJM7</accession>
<dbReference type="InterPro" id="IPR036508">
    <property type="entry name" value="Chitin-bd_dom_sf"/>
</dbReference>
<keyword evidence="4" id="KW-1185">Reference proteome</keyword>
<proteinExistence type="predicted"/>
<dbReference type="Gene3D" id="2.170.140.10">
    <property type="entry name" value="Chitin binding domain"/>
    <property type="match status" value="1"/>
</dbReference>
<organism evidence="3 4">
    <name type="scientific">Edaphochlamys debaryana</name>
    <dbReference type="NCBI Taxonomy" id="47281"/>
    <lineage>
        <taxon>Eukaryota</taxon>
        <taxon>Viridiplantae</taxon>
        <taxon>Chlorophyta</taxon>
        <taxon>core chlorophytes</taxon>
        <taxon>Chlorophyceae</taxon>
        <taxon>CS clade</taxon>
        <taxon>Chlamydomonadales</taxon>
        <taxon>Chlamydomonadales incertae sedis</taxon>
        <taxon>Edaphochlamys</taxon>
    </lineage>
</organism>
<dbReference type="GO" id="GO:0008061">
    <property type="term" value="F:chitin binding"/>
    <property type="evidence" value="ECO:0007669"/>
    <property type="project" value="InterPro"/>
</dbReference>
<dbReference type="EMBL" id="JAEHOE010000119">
    <property type="protein sequence ID" value="KAG2485972.1"/>
    <property type="molecule type" value="Genomic_DNA"/>
</dbReference>
<reference evidence="3" key="1">
    <citation type="journal article" date="2020" name="bioRxiv">
        <title>Comparative genomics of Chlamydomonas.</title>
        <authorList>
            <person name="Craig R.J."/>
            <person name="Hasan A.R."/>
            <person name="Ness R.W."/>
            <person name="Keightley P.D."/>
        </authorList>
    </citation>
    <scope>NUCLEOTIDE SEQUENCE</scope>
    <source>
        <strain evidence="3">CCAP 11/70</strain>
    </source>
</reference>
<dbReference type="InterPro" id="IPR002557">
    <property type="entry name" value="Chitin-bd_dom"/>
</dbReference>
<evidence type="ECO:0000313" key="4">
    <source>
        <dbReference type="Proteomes" id="UP000612055"/>
    </source>
</evidence>
<comment type="caution">
    <text evidence="3">The sequence shown here is derived from an EMBL/GenBank/DDBJ whole genome shotgun (WGS) entry which is preliminary data.</text>
</comment>
<feature type="region of interest" description="Disordered" evidence="1">
    <location>
        <begin position="28"/>
        <end position="94"/>
    </location>
</feature>
<feature type="domain" description="Chitin-binding type-2" evidence="2">
    <location>
        <begin position="1"/>
        <end position="26"/>
    </location>
</feature>
<dbReference type="PROSITE" id="PS50940">
    <property type="entry name" value="CHIT_BIND_II"/>
    <property type="match status" value="1"/>
</dbReference>
<dbReference type="Pfam" id="PF01607">
    <property type="entry name" value="CBM_14"/>
    <property type="match status" value="1"/>
</dbReference>
<feature type="compositionally biased region" description="Pro residues" evidence="1">
    <location>
        <begin position="35"/>
        <end position="58"/>
    </location>
</feature>